<dbReference type="InterPro" id="IPR035906">
    <property type="entry name" value="MetI-like_sf"/>
</dbReference>
<evidence type="ECO:0000256" key="1">
    <source>
        <dbReference type="ARBA" id="ARBA00004651"/>
    </source>
</evidence>
<keyword evidence="9" id="KW-0762">Sugar transport</keyword>
<dbReference type="PATRIC" id="fig|1432052.4.peg.1212"/>
<evidence type="ECO:0000256" key="4">
    <source>
        <dbReference type="ARBA" id="ARBA00022692"/>
    </source>
</evidence>
<dbReference type="GO" id="GO:0055085">
    <property type="term" value="P:transmembrane transport"/>
    <property type="evidence" value="ECO:0007669"/>
    <property type="project" value="InterPro"/>
</dbReference>
<dbReference type="InterPro" id="IPR000515">
    <property type="entry name" value="MetI-like"/>
</dbReference>
<evidence type="ECO:0000256" key="2">
    <source>
        <dbReference type="ARBA" id="ARBA00022448"/>
    </source>
</evidence>
<dbReference type="SUPFAM" id="SSF161098">
    <property type="entry name" value="MetI-like"/>
    <property type="match status" value="1"/>
</dbReference>
<dbReference type="Gene3D" id="1.10.3720.10">
    <property type="entry name" value="MetI-like"/>
    <property type="match status" value="1"/>
</dbReference>
<feature type="domain" description="ABC transmembrane type-1" evidence="8">
    <location>
        <begin position="75"/>
        <end position="290"/>
    </location>
</feature>
<evidence type="ECO:0000313" key="10">
    <source>
        <dbReference type="Proteomes" id="UP000094067"/>
    </source>
</evidence>
<comment type="caution">
    <text evidence="9">The sequence shown here is derived from an EMBL/GenBank/DDBJ whole genome shotgun (WGS) entry which is preliminary data.</text>
</comment>
<accession>A0A1E3A8V9</accession>
<organism evidence="9 10">
    <name type="scientific">Eisenbergiella tayi</name>
    <dbReference type="NCBI Taxonomy" id="1432052"/>
    <lineage>
        <taxon>Bacteria</taxon>
        <taxon>Bacillati</taxon>
        <taxon>Bacillota</taxon>
        <taxon>Clostridia</taxon>
        <taxon>Lachnospirales</taxon>
        <taxon>Lachnospiraceae</taxon>
        <taxon>Eisenbergiella</taxon>
    </lineage>
</organism>
<feature type="transmembrane region" description="Helical" evidence="7">
    <location>
        <begin position="269"/>
        <end position="294"/>
    </location>
</feature>
<feature type="transmembrane region" description="Helical" evidence="7">
    <location>
        <begin position="79"/>
        <end position="100"/>
    </location>
</feature>
<evidence type="ECO:0000259" key="8">
    <source>
        <dbReference type="PROSITE" id="PS50928"/>
    </source>
</evidence>
<comment type="subcellular location">
    <subcellularLocation>
        <location evidence="1 7">Cell membrane</location>
        <topology evidence="1 7">Multi-pass membrane protein</topology>
    </subcellularLocation>
</comment>
<keyword evidence="2 7" id="KW-0813">Transport</keyword>
<feature type="transmembrane region" description="Helical" evidence="7">
    <location>
        <begin position="21"/>
        <end position="42"/>
    </location>
</feature>
<dbReference type="InterPro" id="IPR050809">
    <property type="entry name" value="UgpAE/MalFG_permease"/>
</dbReference>
<gene>
    <name evidence="9" type="primary">yteP_19</name>
    <name evidence="9" type="ORF">BEI61_01076</name>
</gene>
<comment type="similarity">
    <text evidence="7">Belongs to the binding-protein-dependent transport system permease family.</text>
</comment>
<protein>
    <submittedName>
        <fullName evidence="9">Putative multiple-sugar transport system permease YteP</fullName>
    </submittedName>
</protein>
<keyword evidence="6 7" id="KW-0472">Membrane</keyword>
<dbReference type="GO" id="GO:0005886">
    <property type="term" value="C:plasma membrane"/>
    <property type="evidence" value="ECO:0007669"/>
    <property type="project" value="UniProtKB-SubCell"/>
</dbReference>
<dbReference type="CDD" id="cd06261">
    <property type="entry name" value="TM_PBP2"/>
    <property type="match status" value="1"/>
</dbReference>
<keyword evidence="4 7" id="KW-0812">Transmembrane</keyword>
<evidence type="ECO:0000256" key="7">
    <source>
        <dbReference type="RuleBase" id="RU363032"/>
    </source>
</evidence>
<dbReference type="PANTHER" id="PTHR43227">
    <property type="entry name" value="BLL4140 PROTEIN"/>
    <property type="match status" value="1"/>
</dbReference>
<feature type="transmembrane region" description="Helical" evidence="7">
    <location>
        <begin position="176"/>
        <end position="195"/>
    </location>
</feature>
<reference evidence="9 10" key="1">
    <citation type="submission" date="2016-07" db="EMBL/GenBank/DDBJ databases">
        <title>Characterization of isolates of Eisenbergiella tayi derived from blood cultures, using whole genome sequencing.</title>
        <authorList>
            <person name="Burdz T."/>
            <person name="Wiebe D."/>
            <person name="Huynh C."/>
            <person name="Bernard K."/>
        </authorList>
    </citation>
    <scope>NUCLEOTIDE SEQUENCE [LARGE SCALE GENOMIC DNA]</scope>
    <source>
        <strain evidence="9 10">NML 110608</strain>
    </source>
</reference>
<dbReference type="PANTHER" id="PTHR43227:SF11">
    <property type="entry name" value="BLL4140 PROTEIN"/>
    <property type="match status" value="1"/>
</dbReference>
<evidence type="ECO:0000256" key="6">
    <source>
        <dbReference type="ARBA" id="ARBA00023136"/>
    </source>
</evidence>
<feature type="transmembrane region" description="Helical" evidence="7">
    <location>
        <begin position="216"/>
        <end position="237"/>
    </location>
</feature>
<evidence type="ECO:0000256" key="5">
    <source>
        <dbReference type="ARBA" id="ARBA00022989"/>
    </source>
</evidence>
<evidence type="ECO:0000313" key="9">
    <source>
        <dbReference type="EMBL" id="ODM05193.1"/>
    </source>
</evidence>
<feature type="transmembrane region" description="Helical" evidence="7">
    <location>
        <begin position="112"/>
        <end position="132"/>
    </location>
</feature>
<dbReference type="AlphaFoldDB" id="A0A1E3A8V9"/>
<dbReference type="Proteomes" id="UP000094067">
    <property type="component" value="Unassembled WGS sequence"/>
</dbReference>
<dbReference type="Pfam" id="PF00528">
    <property type="entry name" value="BPD_transp_1"/>
    <property type="match status" value="1"/>
</dbReference>
<sequence>MKKSRKTKKFFKNGSLHLMMMPALILLLIYNYIPLAGNIMAFQKFNPSKGFFHSKWVGLKNFQYVFHLPDIYQVIWNTFYIAILKIIMGIVIPVIVALLLNEIRKMKFKRTIQTMIYFPHFLSWVILAGVFVDVLSPSNGVIGKAFTALGLEPIFFLGDSKWFPYTMVLTDTWKEFGYGTIVYLAALTGIDPSLYEAAVMDGANRWKQTLHVTLPGILPIVMLMSILAMGNIFNAGFDQIFNMYSPQVYSTGDILDTLVYRIGMLDAQYGVATAIGLFKSVISFAMLGISYMVAYKYTDYRVF</sequence>
<keyword evidence="3" id="KW-1003">Cell membrane</keyword>
<name>A0A1E3A8V9_9FIRM</name>
<dbReference type="PROSITE" id="PS50928">
    <property type="entry name" value="ABC_TM1"/>
    <property type="match status" value="1"/>
</dbReference>
<keyword evidence="5 7" id="KW-1133">Transmembrane helix</keyword>
<proteinExistence type="inferred from homology"/>
<dbReference type="RefSeq" id="WP_069151546.1">
    <property type="nucleotide sequence ID" value="NZ_MCGH01000002.1"/>
</dbReference>
<evidence type="ECO:0000256" key="3">
    <source>
        <dbReference type="ARBA" id="ARBA00022475"/>
    </source>
</evidence>
<dbReference type="EMBL" id="MCGH01000002">
    <property type="protein sequence ID" value="ODM05193.1"/>
    <property type="molecule type" value="Genomic_DNA"/>
</dbReference>